<evidence type="ECO:0000259" key="6">
    <source>
        <dbReference type="PROSITE" id="PS51819"/>
    </source>
</evidence>
<evidence type="ECO:0000256" key="3">
    <source>
        <dbReference type="ARBA" id="ARBA00022737"/>
    </source>
</evidence>
<keyword evidence="7" id="KW-0223">Dioxygenase</keyword>
<dbReference type="NCBIfam" id="TIGR01263">
    <property type="entry name" value="4HPPD"/>
    <property type="match status" value="1"/>
</dbReference>
<evidence type="ECO:0000256" key="1">
    <source>
        <dbReference type="ARBA" id="ARBA00005877"/>
    </source>
</evidence>
<keyword evidence="7" id="KW-0560">Oxidoreductase</keyword>
<dbReference type="Proteomes" id="UP000727962">
    <property type="component" value="Unassembled WGS sequence"/>
</dbReference>
<keyword evidence="4 5" id="KW-0408">Iron</keyword>
<feature type="domain" description="VOC" evidence="6">
    <location>
        <begin position="9"/>
        <end position="139"/>
    </location>
</feature>
<keyword evidence="2 5" id="KW-0479">Metal-binding</keyword>
<dbReference type="InterPro" id="IPR041736">
    <property type="entry name" value="4OHPhenylPyrv_dOase_N"/>
</dbReference>
<name>A0A931PWA2_FIMGI</name>
<dbReference type="Gene3D" id="3.10.180.10">
    <property type="entry name" value="2,3-Dihydroxybiphenyl 1,2-Dioxygenase, domain 1"/>
    <property type="match status" value="2"/>
</dbReference>
<dbReference type="InterPro" id="IPR005956">
    <property type="entry name" value="4OHPhenylPyrv_dOase"/>
</dbReference>
<proteinExistence type="inferred from homology"/>
<evidence type="ECO:0000313" key="8">
    <source>
        <dbReference type="Proteomes" id="UP000727962"/>
    </source>
</evidence>
<evidence type="ECO:0000256" key="4">
    <source>
        <dbReference type="ARBA" id="ARBA00023004"/>
    </source>
</evidence>
<sequence length="361" mass="41056">MQDSFPIRKVDHIRHYVGNARQSAYYYQHVFGFNIVGYNGLETGQRDKVDYVLAQDQLRLVFTAAIVPDHPLSKLVAKHGDFVQDIAFEVDDVDWSYKTAISRGAESAYEPVTLEDDDGKVRTAGIKTYGRTIHTMLNRDRFEGRFLPGYRDMNEPGDPIGLIEVDHCVGNVELGQMNVWVKWYQDVLGFKQLISFDDKDISTEYTALMSKVMSNGNGRVKFPINEPAPGKKRSQIDEFLDFFGGAGCQHVAMRTDDIVHTVSRLQARGLQFLVVPRAYYEELPKRVGKIDEDIGELSQLGILVDRDDEGYLLQIFTKPITDRPTLFYEIIHRKGAKSFGKGNFKALFEAIEREQALRGTL</sequence>
<feature type="domain" description="VOC" evidence="6">
    <location>
        <begin position="164"/>
        <end position="318"/>
    </location>
</feature>
<dbReference type="GO" id="GO:0003868">
    <property type="term" value="F:4-hydroxyphenylpyruvate dioxygenase activity"/>
    <property type="evidence" value="ECO:0007669"/>
    <property type="project" value="UniProtKB-EC"/>
</dbReference>
<gene>
    <name evidence="7" type="primary">hppD</name>
    <name evidence="7" type="ORF">HYR64_04930</name>
</gene>
<comment type="similarity">
    <text evidence="1">Belongs to the 4HPPD family.</text>
</comment>
<dbReference type="PIRSF" id="PIRSF009283">
    <property type="entry name" value="HPP_dOase"/>
    <property type="match status" value="1"/>
</dbReference>
<accession>A0A931PWA2</accession>
<evidence type="ECO:0000256" key="2">
    <source>
        <dbReference type="ARBA" id="ARBA00022723"/>
    </source>
</evidence>
<dbReference type="CDD" id="cd07250">
    <property type="entry name" value="HPPD_C_like"/>
    <property type="match status" value="1"/>
</dbReference>
<dbReference type="GO" id="GO:0046872">
    <property type="term" value="F:metal ion binding"/>
    <property type="evidence" value="ECO:0007669"/>
    <property type="project" value="UniProtKB-KW"/>
</dbReference>
<organism evidence="7 8">
    <name type="scientific">Fimbriimonas ginsengisoli</name>
    <dbReference type="NCBI Taxonomy" id="1005039"/>
    <lineage>
        <taxon>Bacteria</taxon>
        <taxon>Bacillati</taxon>
        <taxon>Armatimonadota</taxon>
        <taxon>Fimbriimonadia</taxon>
        <taxon>Fimbriimonadales</taxon>
        <taxon>Fimbriimonadaceae</taxon>
        <taxon>Fimbriimonas</taxon>
    </lineage>
</organism>
<evidence type="ECO:0000313" key="7">
    <source>
        <dbReference type="EMBL" id="MBI1756436.1"/>
    </source>
</evidence>
<protein>
    <submittedName>
        <fullName evidence="7">4-hydroxyphenylpyruvate dioxygenase</fullName>
        <ecNumber evidence="7">1.13.11.27</ecNumber>
    </submittedName>
</protein>
<feature type="binding site" evidence="5">
    <location>
        <position position="167"/>
    </location>
    <ligand>
        <name>Fe cation</name>
        <dbReference type="ChEBI" id="CHEBI:24875"/>
    </ligand>
</feature>
<keyword evidence="3" id="KW-0677">Repeat</keyword>
<dbReference type="FunFam" id="3.10.180.10:FF:000001">
    <property type="entry name" value="4-hydroxyphenylpyruvate dioxygenase"/>
    <property type="match status" value="1"/>
</dbReference>
<dbReference type="SUPFAM" id="SSF54593">
    <property type="entry name" value="Glyoxalase/Bleomycin resistance protein/Dihydroxybiphenyl dioxygenase"/>
    <property type="match status" value="1"/>
</dbReference>
<feature type="binding site" evidence="5">
    <location>
        <position position="329"/>
    </location>
    <ligand>
        <name>Fe cation</name>
        <dbReference type="ChEBI" id="CHEBI:24875"/>
    </ligand>
</feature>
<dbReference type="InterPro" id="IPR037523">
    <property type="entry name" value="VOC_core"/>
</dbReference>
<comment type="cofactor">
    <cofactor evidence="5">
        <name>Fe cation</name>
        <dbReference type="ChEBI" id="CHEBI:24875"/>
    </cofactor>
    <text evidence="5">Binds 1 Fe cation per subunit.</text>
</comment>
<dbReference type="PANTHER" id="PTHR11959">
    <property type="entry name" value="4-HYDROXYPHENYLPYRUVATE DIOXYGENASE"/>
    <property type="match status" value="1"/>
</dbReference>
<dbReference type="PANTHER" id="PTHR11959:SF1">
    <property type="entry name" value="4-HYDROXYPHENYLPYRUVATE DIOXYGENASE"/>
    <property type="match status" value="1"/>
</dbReference>
<dbReference type="CDD" id="cd08342">
    <property type="entry name" value="HPPD_N_like"/>
    <property type="match status" value="1"/>
</dbReference>
<dbReference type="InterPro" id="IPR004360">
    <property type="entry name" value="Glyas_Fos-R_dOase_dom"/>
</dbReference>
<dbReference type="GO" id="GO:0006572">
    <property type="term" value="P:L-tyrosine catabolic process"/>
    <property type="evidence" value="ECO:0007669"/>
    <property type="project" value="TreeGrafter"/>
</dbReference>
<comment type="caution">
    <text evidence="7">The sequence shown here is derived from an EMBL/GenBank/DDBJ whole genome shotgun (WGS) entry which is preliminary data.</text>
</comment>
<reference evidence="7" key="1">
    <citation type="submission" date="2020-07" db="EMBL/GenBank/DDBJ databases">
        <title>Huge and variable diversity of episymbiotic CPR bacteria and DPANN archaea in groundwater ecosystems.</title>
        <authorList>
            <person name="He C.Y."/>
            <person name="Keren R."/>
            <person name="Whittaker M."/>
            <person name="Farag I.F."/>
            <person name="Doudna J."/>
            <person name="Cate J.H.D."/>
            <person name="Banfield J.F."/>
        </authorList>
    </citation>
    <scope>NUCLEOTIDE SEQUENCE</scope>
    <source>
        <strain evidence="7">NC_groundwater_17_Pr7_B-0.1um_64_12</strain>
    </source>
</reference>
<dbReference type="EC" id="1.13.11.27" evidence="7"/>
<feature type="binding site" evidence="5">
    <location>
        <position position="250"/>
    </location>
    <ligand>
        <name>Fe cation</name>
        <dbReference type="ChEBI" id="CHEBI:24875"/>
    </ligand>
</feature>
<dbReference type="PROSITE" id="PS51819">
    <property type="entry name" value="VOC"/>
    <property type="match status" value="2"/>
</dbReference>
<dbReference type="EMBL" id="JACOSL010000031">
    <property type="protein sequence ID" value="MBI1756436.1"/>
    <property type="molecule type" value="Genomic_DNA"/>
</dbReference>
<evidence type="ECO:0000256" key="5">
    <source>
        <dbReference type="PIRSR" id="PIRSR009283-1"/>
    </source>
</evidence>
<dbReference type="Pfam" id="PF00903">
    <property type="entry name" value="Glyoxalase"/>
    <property type="match status" value="2"/>
</dbReference>
<dbReference type="AlphaFoldDB" id="A0A931PWA2"/>
<dbReference type="InterPro" id="IPR029068">
    <property type="entry name" value="Glyas_Bleomycin-R_OHBP_Dase"/>
</dbReference>
<dbReference type="InterPro" id="IPR041735">
    <property type="entry name" value="4OHPhenylPyrv_dOase_C"/>
</dbReference>